<protein>
    <recommendedName>
        <fullName evidence="12">Odorant receptor</fullName>
    </recommendedName>
</protein>
<keyword evidence="8" id="KW-0807">Transducer</keyword>
<proteinExistence type="predicted"/>
<keyword evidence="11" id="KW-1185">Reference proteome</keyword>
<keyword evidence="6 9" id="KW-0472">Membrane</keyword>
<comment type="caution">
    <text evidence="10">The sequence shown here is derived from an EMBL/GenBank/DDBJ whole genome shotgun (WGS) entry which is preliminary data.</text>
</comment>
<evidence type="ECO:0000256" key="1">
    <source>
        <dbReference type="ARBA" id="ARBA00004141"/>
    </source>
</evidence>
<evidence type="ECO:0000313" key="11">
    <source>
        <dbReference type="Proteomes" id="UP000625711"/>
    </source>
</evidence>
<dbReference type="GO" id="GO:0004984">
    <property type="term" value="F:olfactory receptor activity"/>
    <property type="evidence" value="ECO:0007669"/>
    <property type="project" value="InterPro"/>
</dbReference>
<dbReference type="Proteomes" id="UP000625711">
    <property type="component" value="Unassembled WGS sequence"/>
</dbReference>
<keyword evidence="2" id="KW-0716">Sensory transduction</keyword>
<evidence type="ECO:0008006" key="12">
    <source>
        <dbReference type="Google" id="ProtNLM"/>
    </source>
</evidence>
<evidence type="ECO:0000256" key="6">
    <source>
        <dbReference type="ARBA" id="ARBA00023136"/>
    </source>
</evidence>
<accession>A0A834IIE4</accession>
<dbReference type="InterPro" id="IPR004117">
    <property type="entry name" value="7tm6_olfct_rcpt"/>
</dbReference>
<evidence type="ECO:0000256" key="7">
    <source>
        <dbReference type="ARBA" id="ARBA00023170"/>
    </source>
</evidence>
<evidence type="ECO:0000256" key="2">
    <source>
        <dbReference type="ARBA" id="ARBA00022606"/>
    </source>
</evidence>
<dbReference type="OrthoDB" id="6764485at2759"/>
<dbReference type="AlphaFoldDB" id="A0A834IIE4"/>
<evidence type="ECO:0000256" key="5">
    <source>
        <dbReference type="ARBA" id="ARBA00022989"/>
    </source>
</evidence>
<evidence type="ECO:0000256" key="3">
    <source>
        <dbReference type="ARBA" id="ARBA00022692"/>
    </source>
</evidence>
<dbReference type="GO" id="GO:0007165">
    <property type="term" value="P:signal transduction"/>
    <property type="evidence" value="ECO:0007669"/>
    <property type="project" value="UniProtKB-KW"/>
</dbReference>
<dbReference type="GO" id="GO:0016020">
    <property type="term" value="C:membrane"/>
    <property type="evidence" value="ECO:0007669"/>
    <property type="project" value="UniProtKB-SubCell"/>
</dbReference>
<dbReference type="GO" id="GO:0005549">
    <property type="term" value="F:odorant binding"/>
    <property type="evidence" value="ECO:0007669"/>
    <property type="project" value="InterPro"/>
</dbReference>
<keyword evidence="7" id="KW-0675">Receptor</keyword>
<sequence length="119" mass="14164">MSLGVILSFIVVYIFKYFQLIQAILASISISSVVLTFSFELYNTGQHLEDQFELIYCALANMPWYLWDRRNKQIYFLLIAQMQKDVSIYVGLNTQVNRKSFIMYGKFLYAAFNYFYQIR</sequence>
<comment type="subcellular location">
    <subcellularLocation>
        <location evidence="1">Membrane</location>
        <topology evidence="1">Multi-pass membrane protein</topology>
    </subcellularLocation>
</comment>
<keyword evidence="3 9" id="KW-0812">Transmembrane</keyword>
<organism evidence="10 11">
    <name type="scientific">Rhynchophorus ferrugineus</name>
    <name type="common">Red palm weevil</name>
    <name type="synonym">Curculio ferrugineus</name>
    <dbReference type="NCBI Taxonomy" id="354439"/>
    <lineage>
        <taxon>Eukaryota</taxon>
        <taxon>Metazoa</taxon>
        <taxon>Ecdysozoa</taxon>
        <taxon>Arthropoda</taxon>
        <taxon>Hexapoda</taxon>
        <taxon>Insecta</taxon>
        <taxon>Pterygota</taxon>
        <taxon>Neoptera</taxon>
        <taxon>Endopterygota</taxon>
        <taxon>Coleoptera</taxon>
        <taxon>Polyphaga</taxon>
        <taxon>Cucujiformia</taxon>
        <taxon>Curculionidae</taxon>
        <taxon>Dryophthorinae</taxon>
        <taxon>Rhynchophorus</taxon>
    </lineage>
</organism>
<reference evidence="10" key="1">
    <citation type="submission" date="2020-08" db="EMBL/GenBank/DDBJ databases">
        <title>Genome sequencing and assembly of the red palm weevil Rhynchophorus ferrugineus.</title>
        <authorList>
            <person name="Dias G.B."/>
            <person name="Bergman C.M."/>
            <person name="Manee M."/>
        </authorList>
    </citation>
    <scope>NUCLEOTIDE SEQUENCE</scope>
    <source>
        <strain evidence="10">AA-2017</strain>
        <tissue evidence="10">Whole larva</tissue>
    </source>
</reference>
<evidence type="ECO:0000256" key="9">
    <source>
        <dbReference type="SAM" id="Phobius"/>
    </source>
</evidence>
<feature type="transmembrane region" description="Helical" evidence="9">
    <location>
        <begin position="20"/>
        <end position="42"/>
    </location>
</feature>
<evidence type="ECO:0000256" key="4">
    <source>
        <dbReference type="ARBA" id="ARBA00022725"/>
    </source>
</evidence>
<gene>
    <name evidence="10" type="ORF">GWI33_012606</name>
</gene>
<keyword evidence="4" id="KW-0552">Olfaction</keyword>
<dbReference type="Pfam" id="PF02949">
    <property type="entry name" value="7tm_6"/>
    <property type="match status" value="1"/>
</dbReference>
<evidence type="ECO:0000313" key="10">
    <source>
        <dbReference type="EMBL" id="KAF7274722.1"/>
    </source>
</evidence>
<evidence type="ECO:0000256" key="8">
    <source>
        <dbReference type="ARBA" id="ARBA00023224"/>
    </source>
</evidence>
<name>A0A834IIE4_RHYFE</name>
<keyword evidence="5 9" id="KW-1133">Transmembrane helix</keyword>
<dbReference type="EMBL" id="JAACXV010012301">
    <property type="protein sequence ID" value="KAF7274722.1"/>
    <property type="molecule type" value="Genomic_DNA"/>
</dbReference>